<gene>
    <name evidence="1" type="ORF">Gohar_018747</name>
</gene>
<reference evidence="1 2" key="1">
    <citation type="journal article" date="2019" name="Genome Biol. Evol.">
        <title>Insights into the evolution of the New World diploid cottons (Gossypium, subgenus Houzingenia) based on genome sequencing.</title>
        <authorList>
            <person name="Grover C.E."/>
            <person name="Arick M.A. 2nd"/>
            <person name="Thrash A."/>
            <person name="Conover J.L."/>
            <person name="Sanders W.S."/>
            <person name="Peterson D.G."/>
            <person name="Frelichowski J.E."/>
            <person name="Scheffler J.A."/>
            <person name="Scheffler B.E."/>
            <person name="Wendel J.F."/>
        </authorList>
    </citation>
    <scope>NUCLEOTIDE SEQUENCE [LARGE SCALE GENOMIC DNA]</scope>
    <source>
        <strain evidence="1">0</strain>
        <tissue evidence="1">Leaf</tissue>
    </source>
</reference>
<evidence type="ECO:0008006" key="3">
    <source>
        <dbReference type="Google" id="ProtNLM"/>
    </source>
</evidence>
<organism evidence="1 2">
    <name type="scientific">Gossypium harknessii</name>
    <dbReference type="NCBI Taxonomy" id="34285"/>
    <lineage>
        <taxon>Eukaryota</taxon>
        <taxon>Viridiplantae</taxon>
        <taxon>Streptophyta</taxon>
        <taxon>Embryophyta</taxon>
        <taxon>Tracheophyta</taxon>
        <taxon>Spermatophyta</taxon>
        <taxon>Magnoliopsida</taxon>
        <taxon>eudicotyledons</taxon>
        <taxon>Gunneridae</taxon>
        <taxon>Pentapetalae</taxon>
        <taxon>rosids</taxon>
        <taxon>malvids</taxon>
        <taxon>Malvales</taxon>
        <taxon>Malvaceae</taxon>
        <taxon>Malvoideae</taxon>
        <taxon>Gossypium</taxon>
    </lineage>
</organism>
<sequence>MKIYMQELESLEIVLPQCQKAHNIIWELPIRDTMKVHFDATFHQLAKKATLVVKKLKAFEKDKSTVSVLIKEIKVKANSFESVEFRFIHCQGNRTTHLLTEFLILDRGS</sequence>
<proteinExistence type="predicted"/>
<evidence type="ECO:0000313" key="2">
    <source>
        <dbReference type="Proteomes" id="UP000593560"/>
    </source>
</evidence>
<protein>
    <recommendedName>
        <fullName evidence="3">RNase H type-1 domain-containing protein</fullName>
    </recommendedName>
</protein>
<keyword evidence="2" id="KW-1185">Reference proteome</keyword>
<evidence type="ECO:0000313" key="1">
    <source>
        <dbReference type="EMBL" id="MBA0794418.1"/>
    </source>
</evidence>
<accession>A0A7J9GAS3</accession>
<dbReference type="OrthoDB" id="1001913at2759"/>
<name>A0A7J9GAS3_9ROSI</name>
<dbReference type="Proteomes" id="UP000593560">
    <property type="component" value="Unassembled WGS sequence"/>
</dbReference>
<comment type="caution">
    <text evidence="1">The sequence shown here is derived from an EMBL/GenBank/DDBJ whole genome shotgun (WGS) entry which is preliminary data.</text>
</comment>
<dbReference type="EMBL" id="JABFAD010000003">
    <property type="protein sequence ID" value="MBA0794418.1"/>
    <property type="molecule type" value="Genomic_DNA"/>
</dbReference>
<dbReference type="AlphaFoldDB" id="A0A7J9GAS3"/>